<reference evidence="1 2" key="1">
    <citation type="submission" date="2017-07" db="EMBL/GenBank/DDBJ databases">
        <title>Genome sequence of the Sordaria macrospora wild type strain R19027.</title>
        <authorList>
            <person name="Nowrousian M."/>
            <person name="Teichert I."/>
            <person name="Kueck U."/>
        </authorList>
    </citation>
    <scope>NUCLEOTIDE SEQUENCE [LARGE SCALE GENOMIC DNA]</scope>
    <source>
        <strain evidence="1 2">R19027</strain>
        <tissue evidence="1">Mycelium</tissue>
    </source>
</reference>
<evidence type="ECO:0000313" key="1">
    <source>
        <dbReference type="EMBL" id="KAA8630753.1"/>
    </source>
</evidence>
<dbReference type="Proteomes" id="UP000433876">
    <property type="component" value="Unassembled WGS sequence"/>
</dbReference>
<accession>A0A8S8ZL30</accession>
<evidence type="ECO:0000313" key="2">
    <source>
        <dbReference type="Proteomes" id="UP000433876"/>
    </source>
</evidence>
<name>A0A8S8ZL30_SORMA</name>
<dbReference type="VEuPathDB" id="FungiDB:SMAC_04527"/>
<dbReference type="EMBL" id="NMPR01000095">
    <property type="protein sequence ID" value="KAA8630753.1"/>
    <property type="molecule type" value="Genomic_DNA"/>
</dbReference>
<proteinExistence type="predicted"/>
<protein>
    <submittedName>
        <fullName evidence="1">Uncharacterized protein</fullName>
    </submittedName>
</protein>
<dbReference type="AlphaFoldDB" id="A0A8S8ZL30"/>
<gene>
    <name evidence="1" type="ORF">SMACR_04527</name>
</gene>
<organism evidence="1 2">
    <name type="scientific">Sordaria macrospora</name>
    <dbReference type="NCBI Taxonomy" id="5147"/>
    <lineage>
        <taxon>Eukaryota</taxon>
        <taxon>Fungi</taxon>
        <taxon>Dikarya</taxon>
        <taxon>Ascomycota</taxon>
        <taxon>Pezizomycotina</taxon>
        <taxon>Sordariomycetes</taxon>
        <taxon>Sordariomycetidae</taxon>
        <taxon>Sordariales</taxon>
        <taxon>Sordariaceae</taxon>
        <taxon>Sordaria</taxon>
    </lineage>
</organism>
<comment type="caution">
    <text evidence="1">The sequence shown here is derived from an EMBL/GenBank/DDBJ whole genome shotgun (WGS) entry which is preliminary data.</text>
</comment>
<sequence>METSAESARPLALLQTIPSDVLELSSIWQLLHVELVQQILDHLIEDLLTCCKASEIYSTAENSAILEDVWFNFRHNDLFKSRKSLIERHFHDHWLSCVEVSIYIGGPGHSGFESCCRYTHASHGHKSLGVLLDPELTPSNDGNPELEKVVFCLAELNATRRADLVRMWDKVINAGGTECYPLHIAPPPNGDGHHRSFSSTARRLLEDWEILDDGDRIRFPWKKLMTMVLTYIMGLWRTDDKNESTVPLGTLELCNLAVIADGTCASLDHFIQDILVPFYPGFDQEVFQSVTGKPKIAIATADRLCEISGSLCQEPLFISQKRLIERHFLTNWSTQTTIYLFLDDASDEYMDQHRMKYYRRYLHFPDLELTFNDGNDKDPSTEICLSLHVDLIPYENGNLESEKATFFLHGPILEVSDVDYYHEEYGFDPQTVSNFASAVHFAWDFGAESRTSVDIRGPKQGKDQTSFIRGKDWFLHNSTRHSVELKGLEVLEDGKRIRFRWRELVDDLVEMFGDHDVIAQMWTNKRVLSPIWGELPIELVQKIFNSLIESYISGCFFDDKCTFDDDGHLVEISPNWASIGTARSLQAWELRHQTLFRRQRHLIERHFQDEWLSRMTLYLCLDAEFDTPFLRYFHFPESEDCIHTKVRVKPDKKATFFLYRPELSGFVTEGDITLEEMMEDLVNAWDDYRGQRTTSYLIVGIRSKSLQREERYWNRLMDMYNTPKGAVNLEGLEVSEDGRQIRFNWEDFITAMVTWQLHESMRADLAGEL</sequence>